<proteinExistence type="inferred from homology"/>
<dbReference type="InterPro" id="IPR025857">
    <property type="entry name" value="MacB_PCD"/>
</dbReference>
<accession>A0A8T5GFD3</accession>
<keyword evidence="4 7" id="KW-1133">Transmembrane helix</keyword>
<evidence type="ECO:0000256" key="7">
    <source>
        <dbReference type="SAM" id="Phobius"/>
    </source>
</evidence>
<comment type="similarity">
    <text evidence="6">Belongs to the ABC-4 integral membrane protein family.</text>
</comment>
<dbReference type="Pfam" id="PF02687">
    <property type="entry name" value="FtsX"/>
    <property type="match status" value="1"/>
</dbReference>
<feature type="transmembrane region" description="Helical" evidence="7">
    <location>
        <begin position="313"/>
        <end position="344"/>
    </location>
</feature>
<evidence type="ECO:0000256" key="3">
    <source>
        <dbReference type="ARBA" id="ARBA00022692"/>
    </source>
</evidence>
<dbReference type="InterPro" id="IPR003838">
    <property type="entry name" value="ABC3_permease_C"/>
</dbReference>
<evidence type="ECO:0000256" key="1">
    <source>
        <dbReference type="ARBA" id="ARBA00004651"/>
    </source>
</evidence>
<evidence type="ECO:0000259" key="8">
    <source>
        <dbReference type="Pfam" id="PF02687"/>
    </source>
</evidence>
<feature type="domain" description="MacB-like periplasmic core" evidence="9">
    <location>
        <begin position="20"/>
        <end position="234"/>
    </location>
</feature>
<evidence type="ECO:0000313" key="11">
    <source>
        <dbReference type="Proteomes" id="UP000722459"/>
    </source>
</evidence>
<dbReference type="PANTHER" id="PTHR30572">
    <property type="entry name" value="MEMBRANE COMPONENT OF TRANSPORTER-RELATED"/>
    <property type="match status" value="1"/>
</dbReference>
<comment type="subcellular location">
    <subcellularLocation>
        <location evidence="1">Cell membrane</location>
        <topology evidence="1">Multi-pass membrane protein</topology>
    </subcellularLocation>
</comment>
<dbReference type="Pfam" id="PF12704">
    <property type="entry name" value="MacB_PCD"/>
    <property type="match status" value="1"/>
</dbReference>
<evidence type="ECO:0000256" key="4">
    <source>
        <dbReference type="ARBA" id="ARBA00022989"/>
    </source>
</evidence>
<evidence type="ECO:0000256" key="2">
    <source>
        <dbReference type="ARBA" id="ARBA00022475"/>
    </source>
</evidence>
<dbReference type="GO" id="GO:0022857">
    <property type="term" value="F:transmembrane transporter activity"/>
    <property type="evidence" value="ECO:0007669"/>
    <property type="project" value="TreeGrafter"/>
</dbReference>
<evidence type="ECO:0000259" key="9">
    <source>
        <dbReference type="Pfam" id="PF12704"/>
    </source>
</evidence>
<dbReference type="AlphaFoldDB" id="A0A8T5GFD3"/>
<feature type="transmembrane region" description="Helical" evidence="7">
    <location>
        <begin position="259"/>
        <end position="292"/>
    </location>
</feature>
<dbReference type="GO" id="GO:0005886">
    <property type="term" value="C:plasma membrane"/>
    <property type="evidence" value="ECO:0007669"/>
    <property type="project" value="UniProtKB-SubCell"/>
</dbReference>
<reference evidence="10" key="1">
    <citation type="journal article" date="2021" name="ISME J.">
        <title>Mercury methylation by metabolically versatile and cosmopolitan marine bacteria.</title>
        <authorList>
            <person name="Lin H."/>
            <person name="Ascher D.B."/>
            <person name="Myung Y."/>
            <person name="Lamborg C.H."/>
            <person name="Hallam S.J."/>
            <person name="Gionfriddo C.M."/>
            <person name="Holt K.E."/>
            <person name="Moreau J.W."/>
        </authorList>
    </citation>
    <scope>NUCLEOTIDE SEQUENCE</scope>
    <source>
        <strain evidence="10">SI075_bin30</strain>
    </source>
</reference>
<dbReference type="Proteomes" id="UP000722459">
    <property type="component" value="Unassembled WGS sequence"/>
</dbReference>
<keyword evidence="3 7" id="KW-0812">Transmembrane</keyword>
<evidence type="ECO:0000313" key="10">
    <source>
        <dbReference type="EMBL" id="MBT4870669.1"/>
    </source>
</evidence>
<gene>
    <name evidence="10" type="ORF">HON47_03790</name>
</gene>
<dbReference type="PANTHER" id="PTHR30572:SF4">
    <property type="entry name" value="ABC TRANSPORTER PERMEASE YTRF"/>
    <property type="match status" value="1"/>
</dbReference>
<keyword evidence="2" id="KW-1003">Cell membrane</keyword>
<feature type="domain" description="ABC3 transporter permease C-terminal" evidence="8">
    <location>
        <begin position="271"/>
        <end position="388"/>
    </location>
</feature>
<evidence type="ECO:0000256" key="5">
    <source>
        <dbReference type="ARBA" id="ARBA00023136"/>
    </source>
</evidence>
<protein>
    <submittedName>
        <fullName evidence="10">FtsX-like permease family protein</fullName>
    </submittedName>
</protein>
<keyword evidence="5 7" id="KW-0472">Membrane</keyword>
<organism evidence="10 11">
    <name type="scientific">Candidatus Iainarchaeum sp</name>
    <dbReference type="NCBI Taxonomy" id="3101447"/>
    <lineage>
        <taxon>Archaea</taxon>
        <taxon>Candidatus Iainarchaeota</taxon>
        <taxon>Candidatus Iainarchaeia</taxon>
        <taxon>Candidatus Iainarchaeales</taxon>
        <taxon>Candidatus Iainarchaeaceae</taxon>
        <taxon>Candidatus Iainarchaeum</taxon>
    </lineage>
</organism>
<comment type="caution">
    <text evidence="10">The sequence shown here is derived from an EMBL/GenBank/DDBJ whole genome shotgun (WGS) entry which is preliminary data.</text>
</comment>
<name>A0A8T5GFD3_9ARCH</name>
<sequence length="395" mass="41965">MPIDLVSESIKNLRREGLRTFLTLIGVVIGIAAIVSMVSIGAGLGVAVEQQLDSLGAETILVIPAGIQNIRTTLTDNDIDRLKGISGVDNVAPIYSESAVMEFNGEKISVSISATSAEDAEIFDDTGFFDVSEGRDFERNESTAILIGNEIANNYFEKKINVRKQILVNGEPYKVIGILAPQAQSFGGGPDTGNSVFMSLDGLQRITSTTEPSIIFVTALDKESINETSDDIKDYFENKYGEGSVIVYTTDEILEQVNLLLGVITIFIMGIASISLIVGGIGIMNAMVTSVLERTKEIGLYKAIGASNTKVLSIFLLEAAFIGLIGGIIGILIGLGLASLIAIVGSVLNYALVAVVTPEIVLGGLGFSIIIGMVSGFYPALRASRLDPVEALRYE</sequence>
<feature type="transmembrane region" description="Helical" evidence="7">
    <location>
        <begin position="350"/>
        <end position="378"/>
    </location>
</feature>
<feature type="transmembrane region" description="Helical" evidence="7">
    <location>
        <begin position="21"/>
        <end position="48"/>
    </location>
</feature>
<evidence type="ECO:0000256" key="6">
    <source>
        <dbReference type="ARBA" id="ARBA00038076"/>
    </source>
</evidence>
<dbReference type="EMBL" id="JABJNZ010000050">
    <property type="protein sequence ID" value="MBT4870669.1"/>
    <property type="molecule type" value="Genomic_DNA"/>
</dbReference>
<dbReference type="InterPro" id="IPR050250">
    <property type="entry name" value="Macrolide_Exporter_MacB"/>
</dbReference>